<dbReference type="KEGG" id="phb:HYN04_03805"/>
<dbReference type="NCBIfam" id="TIGR03590">
    <property type="entry name" value="PseG"/>
    <property type="match status" value="1"/>
</dbReference>
<feature type="domain" description="Glycosyl transferase family 28 C-terminal" evidence="3">
    <location>
        <begin position="234"/>
        <end position="311"/>
    </location>
</feature>
<evidence type="ECO:0000256" key="2">
    <source>
        <dbReference type="PIRSR" id="PIRSR620023-2"/>
    </source>
</evidence>
<feature type="binding site" evidence="2">
    <location>
        <position position="153"/>
    </location>
    <ligand>
        <name>substrate</name>
    </ligand>
</feature>
<feature type="active site" description="Proton acceptor" evidence="1">
    <location>
        <position position="22"/>
    </location>
</feature>
<dbReference type="GO" id="GO:0016787">
    <property type="term" value="F:hydrolase activity"/>
    <property type="evidence" value="ECO:0007669"/>
    <property type="project" value="UniProtKB-KW"/>
</dbReference>
<accession>A0A2Z3HQ72</accession>
<dbReference type="PANTHER" id="PTHR21015:SF22">
    <property type="entry name" value="GLYCOSYLTRANSFERASE"/>
    <property type="match status" value="1"/>
</dbReference>
<dbReference type="Pfam" id="PF04101">
    <property type="entry name" value="Glyco_tran_28_C"/>
    <property type="match status" value="1"/>
</dbReference>
<keyword evidence="4" id="KW-0378">Hydrolase</keyword>
<dbReference type="Proteomes" id="UP000247763">
    <property type="component" value="Chromosome"/>
</dbReference>
<evidence type="ECO:0000313" key="4">
    <source>
        <dbReference type="EMBL" id="AWM76955.1"/>
    </source>
</evidence>
<dbReference type="Gene3D" id="3.40.50.2000">
    <property type="entry name" value="Glycogen Phosphorylase B"/>
    <property type="match status" value="1"/>
</dbReference>
<dbReference type="PANTHER" id="PTHR21015">
    <property type="entry name" value="UDP-N-ACETYLGLUCOSAMINE--N-ACETYLMURAMYL-(PENTAPEPTIDE) PYROPHOSPHORYL-UNDECAPRENOL N-ACETYLGLUCOSAMINE TRANSFERASE 1"/>
    <property type="match status" value="1"/>
</dbReference>
<evidence type="ECO:0000313" key="5">
    <source>
        <dbReference type="Proteomes" id="UP000247763"/>
    </source>
</evidence>
<dbReference type="GO" id="GO:0016758">
    <property type="term" value="F:hexosyltransferase activity"/>
    <property type="evidence" value="ECO:0007669"/>
    <property type="project" value="InterPro"/>
</dbReference>
<dbReference type="AlphaFoldDB" id="A0A2Z3HQ72"/>
<dbReference type="Gene3D" id="3.40.50.11190">
    <property type="match status" value="1"/>
</dbReference>
<dbReference type="OrthoDB" id="9788924at2"/>
<evidence type="ECO:0000256" key="1">
    <source>
        <dbReference type="PIRSR" id="PIRSR620023-1"/>
    </source>
</evidence>
<feature type="binding site" evidence="2">
    <location>
        <position position="256"/>
    </location>
    <ligand>
        <name>substrate</name>
    </ligand>
</feature>
<dbReference type="EMBL" id="CP029479">
    <property type="protein sequence ID" value="AWM76955.1"/>
    <property type="molecule type" value="Genomic_DNA"/>
</dbReference>
<dbReference type="InterPro" id="IPR020023">
    <property type="entry name" value="PseG"/>
</dbReference>
<sequence length="348" mass="36030">MIPETPRVLFIADAGPEAGGGHLMRSLTLAEALSVRGAACAFIATAESAPLLETFAPAMSRIEALATDRSGLAAALAGQGFDALVFDHYRLAQPDHEALAGGRACLVIDDLADRPLGADIVLDSGPNRRPLDYTLLTDGDARLLLGPEFAPVRSRFAALRASSLGRRGEAVKRVLVTLGLSDVGGVTSRVVDRLRPRLGDVVIDVVLGAQAPSLRTLSRMASHDRRLNVHVDATDMATLMHDADFAVAGAGSTVWEICTLGVPAAVVVVAENQKAAAAALSERGAALVLDAGSSAFDGALDRAIMRLVTDPVQRSHLSEAAAGVCDGQGAGRAAEALLETIGRKAQAV</sequence>
<keyword evidence="5" id="KW-1185">Reference proteome</keyword>
<protein>
    <submittedName>
        <fullName evidence="4">UDP-2,4-diacetamido-2,4, 6-trideoxy-beta-L-altropyranose hydrolase</fullName>
    </submittedName>
</protein>
<dbReference type="InterPro" id="IPR007235">
    <property type="entry name" value="Glyco_trans_28_C"/>
</dbReference>
<evidence type="ECO:0000259" key="3">
    <source>
        <dbReference type="Pfam" id="PF04101"/>
    </source>
</evidence>
<organism evidence="4 5">
    <name type="scientific">Phenylobacterium parvum</name>
    <dbReference type="NCBI Taxonomy" id="2201350"/>
    <lineage>
        <taxon>Bacteria</taxon>
        <taxon>Pseudomonadati</taxon>
        <taxon>Pseudomonadota</taxon>
        <taxon>Alphaproteobacteria</taxon>
        <taxon>Caulobacterales</taxon>
        <taxon>Caulobacteraceae</taxon>
        <taxon>Phenylobacterium</taxon>
    </lineage>
</organism>
<gene>
    <name evidence="4" type="primary">pseG</name>
    <name evidence="4" type="ORF">HYN04_03805</name>
</gene>
<name>A0A2Z3HQ72_9CAUL</name>
<dbReference type="SUPFAM" id="SSF53756">
    <property type="entry name" value="UDP-Glycosyltransferase/glycogen phosphorylase"/>
    <property type="match status" value="1"/>
</dbReference>
<reference evidence="5" key="1">
    <citation type="submission" date="2018-05" db="EMBL/GenBank/DDBJ databases">
        <title>Genome sequencing of Phenylobacterium sp. HYN0004.</title>
        <authorList>
            <person name="Yi H."/>
            <person name="Baek C."/>
        </authorList>
    </citation>
    <scope>NUCLEOTIDE SEQUENCE [LARGE SCALE GENOMIC DNA]</scope>
    <source>
        <strain evidence="5">HYN0004</strain>
    </source>
</reference>
<proteinExistence type="predicted"/>